<protein>
    <submittedName>
        <fullName evidence="1">7083_t:CDS:1</fullName>
    </submittedName>
</protein>
<reference evidence="1" key="1">
    <citation type="submission" date="2021-06" db="EMBL/GenBank/DDBJ databases">
        <authorList>
            <person name="Kallberg Y."/>
            <person name="Tangrot J."/>
            <person name="Rosling A."/>
        </authorList>
    </citation>
    <scope>NUCLEOTIDE SEQUENCE</scope>
    <source>
        <strain evidence="1">AU212A</strain>
    </source>
</reference>
<dbReference type="EMBL" id="CAJVPM010004845">
    <property type="protein sequence ID" value="CAG8517834.1"/>
    <property type="molecule type" value="Genomic_DNA"/>
</dbReference>
<accession>A0ACA9L9G8</accession>
<comment type="caution">
    <text evidence="1">The sequence shown here is derived from an EMBL/GenBank/DDBJ whole genome shotgun (WGS) entry which is preliminary data.</text>
</comment>
<proteinExistence type="predicted"/>
<organism evidence="1 2">
    <name type="scientific">Scutellospora calospora</name>
    <dbReference type="NCBI Taxonomy" id="85575"/>
    <lineage>
        <taxon>Eukaryota</taxon>
        <taxon>Fungi</taxon>
        <taxon>Fungi incertae sedis</taxon>
        <taxon>Mucoromycota</taxon>
        <taxon>Glomeromycotina</taxon>
        <taxon>Glomeromycetes</taxon>
        <taxon>Diversisporales</taxon>
        <taxon>Gigasporaceae</taxon>
        <taxon>Scutellospora</taxon>
    </lineage>
</organism>
<evidence type="ECO:0000313" key="1">
    <source>
        <dbReference type="EMBL" id="CAG8517834.1"/>
    </source>
</evidence>
<keyword evidence="2" id="KW-1185">Reference proteome</keyword>
<dbReference type="Proteomes" id="UP000789860">
    <property type="component" value="Unassembled WGS sequence"/>
</dbReference>
<gene>
    <name evidence="1" type="ORF">SCALOS_LOCUS3943</name>
</gene>
<name>A0ACA9L9G8_9GLOM</name>
<sequence>MTQSKALEKEIHKDSSITTRTLANKLGNIDINISYRIVGRHLNNIGFVKSLSLKTPILTNKHKKAQCWHKGQCPIRCVPKDRTKLKEFYVKIVRKHLPEVKKMIAFLHNNVPELMNWPSVSSDLNPIENLWCIVKSNVEKRMLKNLDEL</sequence>
<evidence type="ECO:0000313" key="2">
    <source>
        <dbReference type="Proteomes" id="UP000789860"/>
    </source>
</evidence>
<feature type="non-terminal residue" evidence="1">
    <location>
        <position position="149"/>
    </location>
</feature>